<feature type="compositionally biased region" description="Acidic residues" evidence="1">
    <location>
        <begin position="277"/>
        <end position="287"/>
    </location>
</feature>
<protein>
    <recommendedName>
        <fullName evidence="2">HNH nuclease domain-containing protein</fullName>
    </recommendedName>
</protein>
<dbReference type="Proteomes" id="UP000019374">
    <property type="component" value="Unassembled WGS sequence"/>
</dbReference>
<dbReference type="InterPro" id="IPR003615">
    <property type="entry name" value="HNH_nuc"/>
</dbReference>
<feature type="domain" description="HNH nuclease" evidence="2">
    <location>
        <begin position="77"/>
        <end position="141"/>
    </location>
</feature>
<dbReference type="OrthoDB" id="2142759at2759"/>
<sequence>MGDDPKCKRLLVPLSELLELQLIDVPPDKYPVHPSFDHWRFPHNDLPALWSELAIAPADATRPSKQRAAADSRDITCRISGYYDATEVAHLIPRSAGHWFESNDMKRYCRSHDSQEIDDEKNLLLLRRDLHYLFDQRRFTFAAKRPGNKAPSQVVTHILAPRGSTELVGLYHNRLPQTLMGVSAELLFARFAWALFTDEIFPFFGGFQEYSVLLFDISIGGLSDRKLRAPQIREKSVLFGRYPSSRSVSPRKRNLDQVCQELHDEAGDSSNDWGEGTGDDLGWEDDEPRGRRRKRSWDSKMTSLSIRSRFKNVNAATI</sequence>
<dbReference type="eggNOG" id="ENOG502S5NF">
    <property type="taxonomic scope" value="Eukaryota"/>
</dbReference>
<evidence type="ECO:0000313" key="3">
    <source>
        <dbReference type="EMBL" id="EQL01544.1"/>
    </source>
</evidence>
<evidence type="ECO:0000313" key="4">
    <source>
        <dbReference type="Proteomes" id="UP000019374"/>
    </source>
</evidence>
<accession>T5AG33</accession>
<dbReference type="HOGENOM" id="CLU_030288_3_0_1"/>
<name>T5AG33_OPHSC</name>
<evidence type="ECO:0000259" key="2">
    <source>
        <dbReference type="Pfam" id="PF13391"/>
    </source>
</evidence>
<dbReference type="AlphaFoldDB" id="T5AG33"/>
<feature type="region of interest" description="Disordered" evidence="1">
    <location>
        <begin position="265"/>
        <end position="298"/>
    </location>
</feature>
<dbReference type="EMBL" id="KE652472">
    <property type="protein sequence ID" value="EQL01544.1"/>
    <property type="molecule type" value="Genomic_DNA"/>
</dbReference>
<organism evidence="3 4">
    <name type="scientific">Ophiocordyceps sinensis (strain Co18 / CGMCC 3.14243)</name>
    <name type="common">Yarsagumba caterpillar fungus</name>
    <name type="synonym">Hirsutella sinensis</name>
    <dbReference type="NCBI Taxonomy" id="911162"/>
    <lineage>
        <taxon>Eukaryota</taxon>
        <taxon>Fungi</taxon>
        <taxon>Dikarya</taxon>
        <taxon>Ascomycota</taxon>
        <taxon>Pezizomycotina</taxon>
        <taxon>Sordariomycetes</taxon>
        <taxon>Hypocreomycetidae</taxon>
        <taxon>Hypocreales</taxon>
        <taxon>Ophiocordycipitaceae</taxon>
        <taxon>Ophiocordyceps</taxon>
    </lineage>
</organism>
<evidence type="ECO:0000256" key="1">
    <source>
        <dbReference type="SAM" id="MobiDB-lite"/>
    </source>
</evidence>
<proteinExistence type="predicted"/>
<gene>
    <name evidence="3" type="ORF">OCS_02742</name>
</gene>
<reference evidence="3 4" key="1">
    <citation type="journal article" date="2013" name="Chin. Sci. Bull.">
        <title>Genome survey uncovers the secrets of sex and lifestyle in caterpillar fungus.</title>
        <authorList>
            <person name="Hu X."/>
            <person name="Zhang Y."/>
            <person name="Xiao G."/>
            <person name="Zheng P."/>
            <person name="Xia Y."/>
            <person name="Zhang X."/>
            <person name="St Leger R.J."/>
            <person name="Liu X."/>
            <person name="Wang C."/>
        </authorList>
    </citation>
    <scope>NUCLEOTIDE SEQUENCE [LARGE SCALE GENOMIC DNA]</scope>
    <source>
        <strain evidence="4">Co18 / CGMCC 3.14243</strain>
        <tissue evidence="3">Fruit-body</tissue>
    </source>
</reference>
<dbReference type="Pfam" id="PF13391">
    <property type="entry name" value="HNH_2"/>
    <property type="match status" value="1"/>
</dbReference>